<dbReference type="Proteomes" id="UP000053660">
    <property type="component" value="Unassembled WGS sequence"/>
</dbReference>
<feature type="region of interest" description="Disordered" evidence="1">
    <location>
        <begin position="30"/>
        <end position="50"/>
    </location>
</feature>
<evidence type="ECO:0000313" key="2">
    <source>
        <dbReference type="EMBL" id="KHJ86776.1"/>
    </source>
</evidence>
<gene>
    <name evidence="2" type="ORF">OESDEN_13465</name>
</gene>
<reference evidence="2 3" key="1">
    <citation type="submission" date="2014-03" db="EMBL/GenBank/DDBJ databases">
        <title>Draft genome of the hookworm Oesophagostomum dentatum.</title>
        <authorList>
            <person name="Mitreva M."/>
        </authorList>
    </citation>
    <scope>NUCLEOTIDE SEQUENCE [LARGE SCALE GENOMIC DNA]</scope>
    <source>
        <strain evidence="2 3">OD-Hann</strain>
    </source>
</reference>
<accession>A0A0B1SSA7</accession>
<evidence type="ECO:0000256" key="1">
    <source>
        <dbReference type="SAM" id="MobiDB-lite"/>
    </source>
</evidence>
<evidence type="ECO:0000313" key="3">
    <source>
        <dbReference type="Proteomes" id="UP000053660"/>
    </source>
</evidence>
<keyword evidence="3" id="KW-1185">Reference proteome</keyword>
<dbReference type="EMBL" id="KN559432">
    <property type="protein sequence ID" value="KHJ86776.1"/>
    <property type="molecule type" value="Genomic_DNA"/>
</dbReference>
<organism evidence="2 3">
    <name type="scientific">Oesophagostomum dentatum</name>
    <name type="common">Nodular worm</name>
    <dbReference type="NCBI Taxonomy" id="61180"/>
    <lineage>
        <taxon>Eukaryota</taxon>
        <taxon>Metazoa</taxon>
        <taxon>Ecdysozoa</taxon>
        <taxon>Nematoda</taxon>
        <taxon>Chromadorea</taxon>
        <taxon>Rhabditida</taxon>
        <taxon>Rhabditina</taxon>
        <taxon>Rhabditomorpha</taxon>
        <taxon>Strongyloidea</taxon>
        <taxon>Strongylidae</taxon>
        <taxon>Oesophagostomum</taxon>
    </lineage>
</organism>
<proteinExistence type="predicted"/>
<name>A0A0B1SSA7_OESDE</name>
<sequence length="50" mass="5793">MESDSPPLPIADRRLILRLWKSMETWRSTPSRSTMLQESKSKDTVSMNVV</sequence>
<protein>
    <submittedName>
        <fullName evidence="2">Uncharacterized protein</fullName>
    </submittedName>
</protein>
<dbReference type="AlphaFoldDB" id="A0A0B1SSA7"/>